<gene>
    <name evidence="1" type="ORF">IPO85_09315</name>
</gene>
<proteinExistence type="predicted"/>
<accession>A0A9D7S9N8</accession>
<dbReference type="EMBL" id="JADKFW010000005">
    <property type="protein sequence ID" value="MBK9717695.1"/>
    <property type="molecule type" value="Genomic_DNA"/>
</dbReference>
<reference evidence="1 2" key="1">
    <citation type="submission" date="2020-10" db="EMBL/GenBank/DDBJ databases">
        <title>Connecting structure to function with the recovery of over 1000 high-quality activated sludge metagenome-assembled genomes encoding full-length rRNA genes using long-read sequencing.</title>
        <authorList>
            <person name="Singleton C.M."/>
            <person name="Petriglieri F."/>
            <person name="Kristensen J.M."/>
            <person name="Kirkegaard R.H."/>
            <person name="Michaelsen T.Y."/>
            <person name="Andersen M.H."/>
            <person name="Karst S.M."/>
            <person name="Dueholm M.S."/>
            <person name="Nielsen P.H."/>
            <person name="Albertsen M."/>
        </authorList>
    </citation>
    <scope>NUCLEOTIDE SEQUENCE [LARGE SCALE GENOMIC DNA]</scope>
    <source>
        <strain evidence="1">Ribe_18-Q3-R11-54_BAT3C.373</strain>
    </source>
</reference>
<organism evidence="1 2">
    <name type="scientific">Candidatus Defluviibacterium haderslevense</name>
    <dbReference type="NCBI Taxonomy" id="2981993"/>
    <lineage>
        <taxon>Bacteria</taxon>
        <taxon>Pseudomonadati</taxon>
        <taxon>Bacteroidota</taxon>
        <taxon>Saprospiria</taxon>
        <taxon>Saprospirales</taxon>
        <taxon>Saprospiraceae</taxon>
        <taxon>Candidatus Defluviibacterium</taxon>
    </lineage>
</organism>
<name>A0A9D7S9N8_9BACT</name>
<dbReference type="AlphaFoldDB" id="A0A9D7S9N8"/>
<comment type="caution">
    <text evidence="1">The sequence shown here is derived from an EMBL/GenBank/DDBJ whole genome shotgun (WGS) entry which is preliminary data.</text>
</comment>
<sequence length="48" mass="5547">MKNLNEFSQTKQFGLVAEVKISYYNKFKALDFSKINNSKEAENAKESN</sequence>
<evidence type="ECO:0000313" key="1">
    <source>
        <dbReference type="EMBL" id="MBK9717695.1"/>
    </source>
</evidence>
<evidence type="ECO:0000313" key="2">
    <source>
        <dbReference type="Proteomes" id="UP000808349"/>
    </source>
</evidence>
<dbReference type="Proteomes" id="UP000808349">
    <property type="component" value="Unassembled WGS sequence"/>
</dbReference>
<protein>
    <submittedName>
        <fullName evidence="1">Uncharacterized protein</fullName>
    </submittedName>
</protein>